<proteinExistence type="predicted"/>
<keyword evidence="1" id="KW-0560">Oxidoreductase</keyword>
<dbReference type="AlphaFoldDB" id="A0A381SZ98"/>
<evidence type="ECO:0000256" key="2">
    <source>
        <dbReference type="ARBA" id="ARBA00023027"/>
    </source>
</evidence>
<keyword evidence="2" id="KW-0520">NAD</keyword>
<dbReference type="InterPro" id="IPR036291">
    <property type="entry name" value="NAD(P)-bd_dom_sf"/>
</dbReference>
<dbReference type="InterPro" id="IPR006140">
    <property type="entry name" value="D-isomer_DH_NAD-bd"/>
</dbReference>
<accession>A0A381SZ98</accession>
<dbReference type="SUPFAM" id="SSF51735">
    <property type="entry name" value="NAD(P)-binding Rossmann-fold domains"/>
    <property type="match status" value="1"/>
</dbReference>
<evidence type="ECO:0000256" key="1">
    <source>
        <dbReference type="ARBA" id="ARBA00023002"/>
    </source>
</evidence>
<dbReference type="InterPro" id="IPR029753">
    <property type="entry name" value="D-isomer_DH_CS"/>
</dbReference>
<dbReference type="PANTHER" id="PTHR43333">
    <property type="entry name" value="2-HACID_DH_C DOMAIN-CONTAINING PROTEIN"/>
    <property type="match status" value="1"/>
</dbReference>
<dbReference type="GO" id="GO:0016491">
    <property type="term" value="F:oxidoreductase activity"/>
    <property type="evidence" value="ECO:0007669"/>
    <property type="project" value="UniProtKB-KW"/>
</dbReference>
<protein>
    <recommendedName>
        <fullName evidence="3">D-isomer specific 2-hydroxyacid dehydrogenase NAD-binding domain-containing protein</fullName>
    </recommendedName>
</protein>
<evidence type="ECO:0000259" key="3">
    <source>
        <dbReference type="Pfam" id="PF02826"/>
    </source>
</evidence>
<gene>
    <name evidence="4" type="ORF">METZ01_LOCUS61643</name>
</gene>
<evidence type="ECO:0000313" key="4">
    <source>
        <dbReference type="EMBL" id="SVA08789.1"/>
    </source>
</evidence>
<feature type="domain" description="D-isomer specific 2-hydroxyacid dehydrogenase NAD-binding" evidence="3">
    <location>
        <begin position="96"/>
        <end position="273"/>
    </location>
</feature>
<organism evidence="4">
    <name type="scientific">marine metagenome</name>
    <dbReference type="NCBI Taxonomy" id="408172"/>
    <lineage>
        <taxon>unclassified sequences</taxon>
        <taxon>metagenomes</taxon>
        <taxon>ecological metagenomes</taxon>
    </lineage>
</organism>
<dbReference type="CDD" id="cd05300">
    <property type="entry name" value="2-Hacid_dh_1"/>
    <property type="match status" value="1"/>
</dbReference>
<dbReference type="EMBL" id="UINC01003730">
    <property type="protein sequence ID" value="SVA08789.1"/>
    <property type="molecule type" value="Genomic_DNA"/>
</dbReference>
<dbReference type="GO" id="GO:0051287">
    <property type="term" value="F:NAD binding"/>
    <property type="evidence" value="ECO:0007669"/>
    <property type="project" value="InterPro"/>
</dbReference>
<dbReference type="PANTHER" id="PTHR43333:SF1">
    <property type="entry name" value="D-ISOMER SPECIFIC 2-HYDROXYACID DEHYDROGENASE NAD-BINDING DOMAIN-CONTAINING PROTEIN"/>
    <property type="match status" value="1"/>
</dbReference>
<dbReference type="PROSITE" id="PS00671">
    <property type="entry name" value="D_2_HYDROXYACID_DH_3"/>
    <property type="match status" value="1"/>
</dbReference>
<name>A0A381SZ98_9ZZZZ</name>
<reference evidence="4" key="1">
    <citation type="submission" date="2018-05" db="EMBL/GenBank/DDBJ databases">
        <authorList>
            <person name="Lanie J.A."/>
            <person name="Ng W.-L."/>
            <person name="Kazmierczak K.M."/>
            <person name="Andrzejewski T.M."/>
            <person name="Davidsen T.M."/>
            <person name="Wayne K.J."/>
            <person name="Tettelin H."/>
            <person name="Glass J.I."/>
            <person name="Rusch D."/>
            <person name="Podicherti R."/>
            <person name="Tsui H.-C.T."/>
            <person name="Winkler M.E."/>
        </authorList>
    </citation>
    <scope>NUCLEOTIDE SEQUENCE</scope>
</reference>
<dbReference type="Pfam" id="PF02826">
    <property type="entry name" value="2-Hacid_dh_C"/>
    <property type="match status" value="1"/>
</dbReference>
<dbReference type="Gene3D" id="3.40.50.720">
    <property type="entry name" value="NAD(P)-binding Rossmann-like Domain"/>
    <property type="match status" value="2"/>
</dbReference>
<dbReference type="SUPFAM" id="SSF52283">
    <property type="entry name" value="Formate/glycerate dehydrogenase catalytic domain-like"/>
    <property type="match status" value="1"/>
</dbReference>
<sequence length="310" mass="33539">MPSVPDNEIERIRIAGGNADVVVSTPEDAIDHVGDADVVLGLVSKRMFLASNRLKWVHAIASGVDMFLYDEFVSSDVILTSEKGLVGEHLADHGFGLLLMLTRQLGTALRLGPDSWKHRPEMRSKEIELTGATLGIFGFGGTGKAMARRAVGFGMRVIALDREEMEVSDGADEVAGLDGFESMLRRSDVVSICCPLTSETRGKFDSSAFLAMKDTAVLVNVTRGEVMVEEDLVKALKEGAIAGAALDVAPREPLPADSDLWLLENVVMSPHTAGASQFRASRNLDRFIRNLEHVRTGMALEGVIDKDLGY</sequence>